<name>A0A1F5E402_9BACT</name>
<keyword evidence="1" id="KW-0238">DNA-binding</keyword>
<dbReference type="GO" id="GO:0003677">
    <property type="term" value="F:DNA binding"/>
    <property type="evidence" value="ECO:0007669"/>
    <property type="project" value="UniProtKB-KW"/>
</dbReference>
<proteinExistence type="predicted"/>
<dbReference type="EMBL" id="MEZK01000027">
    <property type="protein sequence ID" value="OGD62031.1"/>
    <property type="molecule type" value="Genomic_DNA"/>
</dbReference>
<evidence type="ECO:0000313" key="2">
    <source>
        <dbReference type="EMBL" id="OGD62031.1"/>
    </source>
</evidence>
<dbReference type="InterPro" id="IPR030489">
    <property type="entry name" value="TR_Rrf2-type_CS"/>
</dbReference>
<organism evidence="2 3">
    <name type="scientific">Candidatus Beckwithbacteria bacterium RBG_13_42_9</name>
    <dbReference type="NCBI Taxonomy" id="1797457"/>
    <lineage>
        <taxon>Bacteria</taxon>
        <taxon>Candidatus Beckwithiibacteriota</taxon>
    </lineage>
</organism>
<dbReference type="GO" id="GO:0005829">
    <property type="term" value="C:cytosol"/>
    <property type="evidence" value="ECO:0007669"/>
    <property type="project" value="TreeGrafter"/>
</dbReference>
<sequence>MFTISKRGDYGLELLTVLAKKGQATVISLKDLTKASRLPYRFASQLAVSLKAAGILGSREGIGGGYFLAKEPEKVTVAEVVAALEGEEGLVHCSGGASCLRGKVCQVKSVWGQIQNDIKNIMSEYTVADLVRESED</sequence>
<dbReference type="GO" id="GO:0003700">
    <property type="term" value="F:DNA-binding transcription factor activity"/>
    <property type="evidence" value="ECO:0007669"/>
    <property type="project" value="TreeGrafter"/>
</dbReference>
<comment type="caution">
    <text evidence="2">The sequence shown here is derived from an EMBL/GenBank/DDBJ whole genome shotgun (WGS) entry which is preliminary data.</text>
</comment>
<dbReference type="PANTHER" id="PTHR33221">
    <property type="entry name" value="WINGED HELIX-TURN-HELIX TRANSCRIPTIONAL REGULATOR, RRF2 FAMILY"/>
    <property type="match status" value="1"/>
</dbReference>
<accession>A0A1F5E402</accession>
<gene>
    <name evidence="2" type="ORF">A2160_00510</name>
</gene>
<evidence type="ECO:0000256" key="1">
    <source>
        <dbReference type="ARBA" id="ARBA00023125"/>
    </source>
</evidence>
<dbReference type="SUPFAM" id="SSF46785">
    <property type="entry name" value="Winged helix' DNA-binding domain"/>
    <property type="match status" value="1"/>
</dbReference>
<dbReference type="STRING" id="1797457.A2160_00510"/>
<dbReference type="AlphaFoldDB" id="A0A1F5E402"/>
<dbReference type="PANTHER" id="PTHR33221:SF5">
    <property type="entry name" value="HTH-TYPE TRANSCRIPTIONAL REGULATOR ISCR"/>
    <property type="match status" value="1"/>
</dbReference>
<dbReference type="Gene3D" id="1.10.10.10">
    <property type="entry name" value="Winged helix-like DNA-binding domain superfamily/Winged helix DNA-binding domain"/>
    <property type="match status" value="1"/>
</dbReference>
<dbReference type="InterPro" id="IPR036388">
    <property type="entry name" value="WH-like_DNA-bd_sf"/>
</dbReference>
<evidence type="ECO:0008006" key="4">
    <source>
        <dbReference type="Google" id="ProtNLM"/>
    </source>
</evidence>
<dbReference type="InterPro" id="IPR036390">
    <property type="entry name" value="WH_DNA-bd_sf"/>
</dbReference>
<dbReference type="Proteomes" id="UP000177006">
    <property type="component" value="Unassembled WGS sequence"/>
</dbReference>
<evidence type="ECO:0000313" key="3">
    <source>
        <dbReference type="Proteomes" id="UP000177006"/>
    </source>
</evidence>
<dbReference type="PROSITE" id="PS51197">
    <property type="entry name" value="HTH_RRF2_2"/>
    <property type="match status" value="1"/>
</dbReference>
<dbReference type="InterPro" id="IPR000944">
    <property type="entry name" value="Tscrpt_reg_Rrf2"/>
</dbReference>
<dbReference type="Pfam" id="PF02082">
    <property type="entry name" value="Rrf2"/>
    <property type="match status" value="1"/>
</dbReference>
<dbReference type="NCBIfam" id="TIGR00738">
    <property type="entry name" value="rrf2_super"/>
    <property type="match status" value="1"/>
</dbReference>
<dbReference type="PROSITE" id="PS01332">
    <property type="entry name" value="HTH_RRF2_1"/>
    <property type="match status" value="1"/>
</dbReference>
<protein>
    <recommendedName>
        <fullName evidence="4">Rrf2 family transcriptional regulator</fullName>
    </recommendedName>
</protein>
<reference evidence="2 3" key="1">
    <citation type="journal article" date="2016" name="Nat. Commun.">
        <title>Thousands of microbial genomes shed light on interconnected biogeochemical processes in an aquifer system.</title>
        <authorList>
            <person name="Anantharaman K."/>
            <person name="Brown C.T."/>
            <person name="Hug L.A."/>
            <person name="Sharon I."/>
            <person name="Castelle C.J."/>
            <person name="Probst A.J."/>
            <person name="Thomas B.C."/>
            <person name="Singh A."/>
            <person name="Wilkins M.J."/>
            <person name="Karaoz U."/>
            <person name="Brodie E.L."/>
            <person name="Williams K.H."/>
            <person name="Hubbard S.S."/>
            <person name="Banfield J.F."/>
        </authorList>
    </citation>
    <scope>NUCLEOTIDE SEQUENCE [LARGE SCALE GENOMIC DNA]</scope>
</reference>